<feature type="signal peptide" evidence="2">
    <location>
        <begin position="1"/>
        <end position="23"/>
    </location>
</feature>
<feature type="compositionally biased region" description="Low complexity" evidence="1">
    <location>
        <begin position="43"/>
        <end position="58"/>
    </location>
</feature>
<keyword evidence="2" id="KW-0732">Signal</keyword>
<evidence type="ECO:0000256" key="1">
    <source>
        <dbReference type="SAM" id="MobiDB-lite"/>
    </source>
</evidence>
<proteinExistence type="predicted"/>
<gene>
    <name evidence="3" type="ORF">POL72_03160</name>
</gene>
<evidence type="ECO:0000256" key="2">
    <source>
        <dbReference type="SAM" id="SignalP"/>
    </source>
</evidence>
<protein>
    <recommendedName>
        <fullName evidence="5">Secreted protein</fullName>
    </recommendedName>
</protein>
<dbReference type="PROSITE" id="PS51257">
    <property type="entry name" value="PROKAR_LIPOPROTEIN"/>
    <property type="match status" value="1"/>
</dbReference>
<evidence type="ECO:0000313" key="3">
    <source>
        <dbReference type="EMBL" id="MDC0676724.1"/>
    </source>
</evidence>
<evidence type="ECO:0008006" key="5">
    <source>
        <dbReference type="Google" id="ProtNLM"/>
    </source>
</evidence>
<accession>A0ABT5BT56</accession>
<dbReference type="EMBL" id="JAQNDK010000001">
    <property type="protein sequence ID" value="MDC0676724.1"/>
    <property type="molecule type" value="Genomic_DNA"/>
</dbReference>
<keyword evidence="4" id="KW-1185">Reference proteome</keyword>
<evidence type="ECO:0000313" key="4">
    <source>
        <dbReference type="Proteomes" id="UP001217485"/>
    </source>
</evidence>
<sequence>MISRIPGLLVFCLGLSCAGAGCAGVGVGVGDDASPLDGPPQAAPAGSGSSSSASASGPASGGSASGGSASTSAAVAAFADAVQGVWGNGLSAEALTRNALITNPRANPVMVSVPLATDSYADAGPYPVLQRQLRHEPTREVMGYLVACALEVGQSVSYTDTSTGEEFTFDGKIGICPAWAAGPVGVKCQQLVSACMLSLVNAMGRSITVSMRGQAFPEHRPGLLTPAPSVRVVTSTEDGDTIPSFRRCRIDSQGASRSCGWTAEHVGSCTPGSTVFIATGEAPLTDCADDAASAVGLPASDMVLRVCSGIRGCEAGSPDRIDSSEVRCGRRAEPALRFVCPSSAYFSLMSGPRTSGRAGLPAPAGSGAAALQTNRRFSVGSRPRPSPPPPPGAISVVEATFRAAVYPAAEADVFGWREGAFYGNLWGNEPLHPRLKTGMNEVKENGEFNPAPTPEEFSGQAIYRHAFACTGEYWTDHAAYVAERLCAGAEGEMDCVATSVGACGESYAVTSCPPLHQCSVDDGGLVDGDRDFQQCDGGGGTWPHPITVFLNHPSDVVRNSPFSPFAPLLPGGVLSGDAARCP</sequence>
<comment type="caution">
    <text evidence="3">The sequence shown here is derived from an EMBL/GenBank/DDBJ whole genome shotgun (WGS) entry which is preliminary data.</text>
</comment>
<organism evidence="3 4">
    <name type="scientific">Sorangium atrum</name>
    <dbReference type="NCBI Taxonomy" id="2995308"/>
    <lineage>
        <taxon>Bacteria</taxon>
        <taxon>Pseudomonadati</taxon>
        <taxon>Myxococcota</taxon>
        <taxon>Polyangia</taxon>
        <taxon>Polyangiales</taxon>
        <taxon>Polyangiaceae</taxon>
        <taxon>Sorangium</taxon>
    </lineage>
</organism>
<feature type="chain" id="PRO_5045210023" description="Secreted protein" evidence="2">
    <location>
        <begin position="24"/>
        <end position="582"/>
    </location>
</feature>
<feature type="region of interest" description="Disordered" evidence="1">
    <location>
        <begin position="35"/>
        <end position="66"/>
    </location>
</feature>
<name>A0ABT5BT56_9BACT</name>
<dbReference type="Proteomes" id="UP001217485">
    <property type="component" value="Unassembled WGS sequence"/>
</dbReference>
<dbReference type="RefSeq" id="WP_272093499.1">
    <property type="nucleotide sequence ID" value="NZ_JAQNDK010000001.1"/>
</dbReference>
<reference evidence="3 4" key="1">
    <citation type="submission" date="2023-01" db="EMBL/GenBank/DDBJ databases">
        <title>Minimal conservation of predation-associated metabolite biosynthetic gene clusters underscores biosynthetic potential of Myxococcota including descriptions for ten novel species: Archangium lansinium sp. nov., Myxococcus landrumus sp. nov., Nannocystis bai.</title>
        <authorList>
            <person name="Ahearne A."/>
            <person name="Stevens C."/>
            <person name="Dowd S."/>
        </authorList>
    </citation>
    <scope>NUCLEOTIDE SEQUENCE [LARGE SCALE GENOMIC DNA]</scope>
    <source>
        <strain evidence="3 4">WIWO2</strain>
    </source>
</reference>